<reference evidence="3 4" key="1">
    <citation type="submission" date="2019-12" db="EMBL/GenBank/DDBJ databases">
        <title>Chitinophaga sp. strain ysch24 (GDMCC 1.1355), whole genome shotgun sequence.</title>
        <authorList>
            <person name="Zhang X."/>
        </authorList>
    </citation>
    <scope>NUCLEOTIDE SEQUENCE [LARGE SCALE GENOMIC DNA]</scope>
    <source>
        <strain evidence="4">ysch24</strain>
    </source>
</reference>
<dbReference type="PANTHER" id="PTHR43471">
    <property type="entry name" value="ABC TRANSPORTER PERMEASE"/>
    <property type="match status" value="1"/>
</dbReference>
<feature type="domain" description="ABC-type uncharacterised transport system" evidence="2">
    <location>
        <begin position="456"/>
        <end position="586"/>
    </location>
</feature>
<keyword evidence="1" id="KW-0472">Membrane</keyword>
<dbReference type="EMBL" id="WRXN01000004">
    <property type="protein sequence ID" value="MVT08806.1"/>
    <property type="molecule type" value="Genomic_DNA"/>
</dbReference>
<feature type="transmembrane region" description="Helical" evidence="1">
    <location>
        <begin position="780"/>
        <end position="798"/>
    </location>
</feature>
<dbReference type="Proteomes" id="UP000461730">
    <property type="component" value="Unassembled WGS sequence"/>
</dbReference>
<organism evidence="3 4">
    <name type="scientific">Chitinophaga tropicalis</name>
    <dbReference type="NCBI Taxonomy" id="2683588"/>
    <lineage>
        <taxon>Bacteria</taxon>
        <taxon>Pseudomonadati</taxon>
        <taxon>Bacteroidota</taxon>
        <taxon>Chitinophagia</taxon>
        <taxon>Chitinophagales</taxon>
        <taxon>Chitinophagaceae</taxon>
        <taxon>Chitinophaga</taxon>
    </lineage>
</organism>
<name>A0A7K1U3E2_9BACT</name>
<evidence type="ECO:0000313" key="4">
    <source>
        <dbReference type="Proteomes" id="UP000461730"/>
    </source>
</evidence>
<evidence type="ECO:0000256" key="1">
    <source>
        <dbReference type="SAM" id="Phobius"/>
    </source>
</evidence>
<accession>A0A7K1U3E2</accession>
<dbReference type="AlphaFoldDB" id="A0A7K1U3E2"/>
<keyword evidence="1" id="KW-1133">Transmembrane helix</keyword>
<feature type="transmembrane region" description="Helical" evidence="1">
    <location>
        <begin position="118"/>
        <end position="143"/>
    </location>
</feature>
<proteinExistence type="predicted"/>
<comment type="caution">
    <text evidence="3">The sequence shown here is derived from an EMBL/GenBank/DDBJ whole genome shotgun (WGS) entry which is preliminary data.</text>
</comment>
<dbReference type="GO" id="GO:0140359">
    <property type="term" value="F:ABC-type transporter activity"/>
    <property type="evidence" value="ECO:0007669"/>
    <property type="project" value="InterPro"/>
</dbReference>
<keyword evidence="4" id="KW-1185">Reference proteome</keyword>
<evidence type="ECO:0000259" key="2">
    <source>
        <dbReference type="Pfam" id="PF09822"/>
    </source>
</evidence>
<feature type="transmembrane region" description="Helical" evidence="1">
    <location>
        <begin position="20"/>
        <end position="37"/>
    </location>
</feature>
<feature type="transmembrane region" description="Helical" evidence="1">
    <location>
        <begin position="180"/>
        <end position="200"/>
    </location>
</feature>
<dbReference type="Pfam" id="PF12679">
    <property type="entry name" value="ABC2_membrane_2"/>
    <property type="match status" value="1"/>
</dbReference>
<feature type="transmembrane region" description="Helical" evidence="1">
    <location>
        <begin position="149"/>
        <end position="168"/>
    </location>
</feature>
<gene>
    <name evidence="3" type="ORF">GO493_11080</name>
</gene>
<keyword evidence="1" id="KW-0812">Transmembrane</keyword>
<evidence type="ECO:0000313" key="3">
    <source>
        <dbReference type="EMBL" id="MVT08806.1"/>
    </source>
</evidence>
<feature type="transmembrane region" description="Helical" evidence="1">
    <location>
        <begin position="268"/>
        <end position="289"/>
    </location>
</feature>
<dbReference type="InterPro" id="IPR019196">
    <property type="entry name" value="ABC_transp_unknown"/>
</dbReference>
<dbReference type="PANTHER" id="PTHR43471:SF12">
    <property type="entry name" value="HYPOTHETICAL MEMBRANE PROTEIN, CONSERVED"/>
    <property type="match status" value="1"/>
</dbReference>
<protein>
    <submittedName>
        <fullName evidence="3">ABC transporter permease subunit</fullName>
    </submittedName>
</protein>
<dbReference type="Pfam" id="PF09822">
    <property type="entry name" value="ABC_transp_aux"/>
    <property type="match status" value="1"/>
</dbReference>
<dbReference type="RefSeq" id="WP_157306230.1">
    <property type="nucleotide sequence ID" value="NZ_WRXN01000004.1"/>
</dbReference>
<feature type="transmembrane region" description="Helical" evidence="1">
    <location>
        <begin position="232"/>
        <end position="248"/>
    </location>
</feature>
<dbReference type="GO" id="GO:0005886">
    <property type="term" value="C:plasma membrane"/>
    <property type="evidence" value="ECO:0007669"/>
    <property type="project" value="UniProtKB-SubCell"/>
</dbReference>
<sequence>MKVILKIARTELRTLFYSPIAWFLMIVFLIQCGSVYLGQLQMLARQQEISGTGSGFFMSYTNWVYLSQPGLFGKIMQNLYLYVPLLTMSLISREISSGTIKLLYSSPIKVYEIVFGKYLAMMVYSLVLVGIVGVFLLSGMFHIEHPETGMLTSAMFGFYLLLCAYSAIGLFMSCLTGYQVVAAISTFVMIGILSYIGSLWQRVDFVRELTYYFSINGRTQSMLGGLITTKDVIYFIVIVYIFLGLSIYKLKAGMESKPAIVKASRYAAVMASALLIGYVSSIPGLIGYYDTTLNKSNTLTPRVQKILAGLGDEPLEVTAYVNLLDRYFYLGNPGSYNINKARWEDYTRFKDNIILKKVTYYDSTEEISGRNRYPGKNLRDVAEQYAKGMDVELKGILSPQQMRKIIDLRPENNRYVMQLKWKDHTTFLRVFDDMIVWPTETEVAAALQRLQQVSLPKIAFLTGNLERGVNKTGDRDYKTLTNLPSFRYSLINQGFDVVSVELEYQDIPKNIAAVVLADPRVLMSDTVMNKLRQYISNGGNLLIAGEPGKQAILNPLLKELGIQIMNGTVIQESKDNAPNFVETYVEKSAGSFYTPLEKAIADSQQLTLSGVAGITWASDGAFAVQPLAKTAAKTSWNRIKPLDVDNVVNATASGADMDKVMEEMMETGASAEDILRRRKRDTMGTVTFSAADGDVIGPITTIAALTRTVNGKQQRIVVSGDADFFSNKELRRNHTINFVFSTSLFRWMSGGEFPIDASRPDPQDKRVKVTLAQLGFLRIIYLWVMPVILLAFGAILLIRRKRK</sequence>